<dbReference type="PANTHER" id="PTHR33744:SF1">
    <property type="entry name" value="DNA-BINDING TRANSCRIPTIONAL ACTIVATOR ADER"/>
    <property type="match status" value="1"/>
</dbReference>
<organism evidence="5 6">
    <name type="scientific">Mycolicibacterium insubricum</name>
    <dbReference type="NCBI Taxonomy" id="444597"/>
    <lineage>
        <taxon>Bacteria</taxon>
        <taxon>Bacillati</taxon>
        <taxon>Actinomycetota</taxon>
        <taxon>Actinomycetes</taxon>
        <taxon>Mycobacteriales</taxon>
        <taxon>Mycobacteriaceae</taxon>
        <taxon>Mycolicibacterium</taxon>
    </lineage>
</organism>
<feature type="domain" description="RsbT co-antagonist protein RsbRD N-terminal" evidence="3">
    <location>
        <begin position="26"/>
        <end position="169"/>
    </location>
</feature>
<comment type="caution">
    <text evidence="5">The sequence shown here is derived from an EMBL/GenBank/DDBJ whole genome shotgun (WGS) entry which is preliminary data.</text>
</comment>
<reference evidence="5 6" key="1">
    <citation type="submission" date="2016-12" db="EMBL/GenBank/DDBJ databases">
        <title>The new phylogeny of genus Mycobacterium.</title>
        <authorList>
            <person name="Tortoli E."/>
            <person name="Trovato A."/>
            <person name="Cirillo D.M."/>
        </authorList>
    </citation>
    <scope>NUCLEOTIDE SEQUENCE [LARGE SCALE GENOMIC DNA]</scope>
    <source>
        <strain evidence="5 6">DSM 45130</strain>
    </source>
</reference>
<dbReference type="InterPro" id="IPR042070">
    <property type="entry name" value="PucR_C-HTH_sf"/>
</dbReference>
<evidence type="ECO:0000259" key="3">
    <source>
        <dbReference type="Pfam" id="PF14361"/>
    </source>
</evidence>
<dbReference type="Pfam" id="PF13556">
    <property type="entry name" value="HTH_30"/>
    <property type="match status" value="1"/>
</dbReference>
<dbReference type="Gene3D" id="1.10.10.2840">
    <property type="entry name" value="PucR C-terminal helix-turn-helix domain"/>
    <property type="match status" value="1"/>
</dbReference>
<dbReference type="InterPro" id="IPR051448">
    <property type="entry name" value="CdaR-like_regulators"/>
</dbReference>
<dbReference type="EMBL" id="MVHS01000033">
    <property type="protein sequence ID" value="ORA69073.1"/>
    <property type="molecule type" value="Genomic_DNA"/>
</dbReference>
<dbReference type="STRING" id="444597.BST26_13870"/>
<proteinExistence type="inferred from homology"/>
<feature type="domain" description="CdaR GGDEF-like" evidence="4">
    <location>
        <begin position="184"/>
        <end position="301"/>
    </location>
</feature>
<evidence type="ECO:0000313" key="5">
    <source>
        <dbReference type="EMBL" id="ORA69073.1"/>
    </source>
</evidence>
<comment type="similarity">
    <text evidence="1">Belongs to the CdaR family.</text>
</comment>
<evidence type="ECO:0000259" key="4">
    <source>
        <dbReference type="Pfam" id="PF17853"/>
    </source>
</evidence>
<dbReference type="InterPro" id="IPR041522">
    <property type="entry name" value="CdaR_GGDEF"/>
</dbReference>
<evidence type="ECO:0000256" key="1">
    <source>
        <dbReference type="ARBA" id="ARBA00006754"/>
    </source>
</evidence>
<dbReference type="InterPro" id="IPR025751">
    <property type="entry name" value="RsbRD_N_dom"/>
</dbReference>
<keyword evidence="6" id="KW-1185">Reference proteome</keyword>
<dbReference type="OrthoDB" id="3663486at2"/>
<name>A0A1X0D9L2_9MYCO</name>
<dbReference type="RefSeq" id="WP_083031706.1">
    <property type="nucleotide sequence ID" value="NZ_AP022618.1"/>
</dbReference>
<accession>A0A1X0D9L2</accession>
<gene>
    <name evidence="5" type="ORF">BST26_13870</name>
</gene>
<evidence type="ECO:0000313" key="6">
    <source>
        <dbReference type="Proteomes" id="UP000192801"/>
    </source>
</evidence>
<dbReference type="Pfam" id="PF14361">
    <property type="entry name" value="RsbRD_N"/>
    <property type="match status" value="1"/>
</dbReference>
<dbReference type="AlphaFoldDB" id="A0A1X0D9L2"/>
<dbReference type="InterPro" id="IPR025736">
    <property type="entry name" value="PucR_C-HTH_dom"/>
</dbReference>
<dbReference type="Pfam" id="PF17853">
    <property type="entry name" value="GGDEF_2"/>
    <property type="match status" value="1"/>
</dbReference>
<protein>
    <submittedName>
        <fullName evidence="5">PucR family transcriptional regulator</fullName>
    </submittedName>
</protein>
<evidence type="ECO:0000259" key="2">
    <source>
        <dbReference type="Pfam" id="PF13556"/>
    </source>
</evidence>
<dbReference type="Proteomes" id="UP000192801">
    <property type="component" value="Unassembled WGS sequence"/>
</dbReference>
<feature type="domain" description="PucR C-terminal helix-turn-helix" evidence="2">
    <location>
        <begin position="355"/>
        <end position="410"/>
    </location>
</feature>
<sequence length="424" mass="47248">MPRTDHDTAVSDAGAVVVRQLADRLDEVTAEIQQYLIAEIDELRGDATLLDLLRDSVEGNVATIFAAAQHTIPIEPDEPPLAALEYARRLAQRGVAPNALVRAYRLGQQRLLALVAQEIRRRELDPTLELDVFDEIATVTFIYIDWISQRVVETYQDERDRWLENRNNMRAVRIREILRESPLDVDAVEQEMQYPFGRYHLALMLWFDSEEAGNKLGRLEQHARELAGWLGAGEPPLFVATDRITGWAWIPLSAQNARSAPVRIRQFRSDHPDQPEVAAGAALPGITGFRYSHQLATYARSVAQASGTPPARITSAAEPGLVAAALLGSDLAQARTWVQMVLGPLVTDTEPDARLRNTLRLFLQAGSSFKGASEVMNLHANSVKYRVQRAIERRGMAIDDDRLDVEIALLMCAWYGTAMLKPAG</sequence>
<dbReference type="PANTHER" id="PTHR33744">
    <property type="entry name" value="CARBOHYDRATE DIACID REGULATOR"/>
    <property type="match status" value="1"/>
</dbReference>